<evidence type="ECO:0000313" key="6">
    <source>
        <dbReference type="Proteomes" id="UP000095287"/>
    </source>
</evidence>
<organism evidence="6 7">
    <name type="scientific">Steinernema glaseri</name>
    <dbReference type="NCBI Taxonomy" id="37863"/>
    <lineage>
        <taxon>Eukaryota</taxon>
        <taxon>Metazoa</taxon>
        <taxon>Ecdysozoa</taxon>
        <taxon>Nematoda</taxon>
        <taxon>Chromadorea</taxon>
        <taxon>Rhabditida</taxon>
        <taxon>Tylenchina</taxon>
        <taxon>Panagrolaimomorpha</taxon>
        <taxon>Strongyloidoidea</taxon>
        <taxon>Steinernematidae</taxon>
        <taxon>Steinernema</taxon>
    </lineage>
</organism>
<dbReference type="Pfam" id="PF01920">
    <property type="entry name" value="Prefoldin_2"/>
    <property type="match status" value="1"/>
</dbReference>
<comment type="subunit">
    <text evidence="2">Heterohexamer of two PFD-alpha type and four PFD-beta type subunits.</text>
</comment>
<evidence type="ECO:0000256" key="5">
    <source>
        <dbReference type="ARBA" id="ARBA00072592"/>
    </source>
</evidence>
<evidence type="ECO:0000313" key="7">
    <source>
        <dbReference type="WBParaSite" id="L893_g20298.t1"/>
    </source>
</evidence>
<dbReference type="GO" id="GO:0051131">
    <property type="term" value="P:chaperone-mediated protein complex assembly"/>
    <property type="evidence" value="ECO:0007669"/>
    <property type="project" value="TreeGrafter"/>
</dbReference>
<dbReference type="SUPFAM" id="SSF46579">
    <property type="entry name" value="Prefoldin"/>
    <property type="match status" value="1"/>
</dbReference>
<keyword evidence="6" id="KW-1185">Reference proteome</keyword>
<dbReference type="PANTHER" id="PTHR21431">
    <property type="entry name" value="PREFOLDIN SUBUNIT 6"/>
    <property type="match status" value="1"/>
</dbReference>
<dbReference type="FunFam" id="1.10.287.370:FF:000003">
    <property type="entry name" value="Prefoldin subunit 6"/>
    <property type="match status" value="1"/>
</dbReference>
<protein>
    <recommendedName>
        <fullName evidence="5">Probable prefoldin subunit 6</fullName>
    </recommendedName>
</protein>
<dbReference type="GO" id="GO:0005737">
    <property type="term" value="C:cytoplasm"/>
    <property type="evidence" value="ECO:0007669"/>
    <property type="project" value="TreeGrafter"/>
</dbReference>
<evidence type="ECO:0000256" key="2">
    <source>
        <dbReference type="ARBA" id="ARBA00011695"/>
    </source>
</evidence>
<keyword evidence="3" id="KW-0143">Chaperone</keyword>
<dbReference type="GO" id="GO:0016272">
    <property type="term" value="C:prefoldin complex"/>
    <property type="evidence" value="ECO:0007669"/>
    <property type="project" value="InterPro"/>
</dbReference>
<sequence>MNKLENLKAKFEADVEKMKKTEKDREKTIGIRQQLEGQLTENNLVKAEFDLLEDDANVFKLIGPVLVKQDLTEARQNVQKRLDYIGTEIKRVENMISDHDKQIKEQTEALTKSQAVLKQQLAIHHAQAK</sequence>
<proteinExistence type="inferred from homology"/>
<dbReference type="Gene3D" id="1.10.287.370">
    <property type="match status" value="1"/>
</dbReference>
<evidence type="ECO:0000256" key="3">
    <source>
        <dbReference type="ARBA" id="ARBA00023186"/>
    </source>
</evidence>
<dbReference type="Proteomes" id="UP000095287">
    <property type="component" value="Unplaced"/>
</dbReference>
<dbReference type="InterPro" id="IPR009053">
    <property type="entry name" value="Prefoldin"/>
</dbReference>
<comment type="similarity">
    <text evidence="1">Belongs to the prefoldin subunit beta family.</text>
</comment>
<evidence type="ECO:0000256" key="1">
    <source>
        <dbReference type="ARBA" id="ARBA00008045"/>
    </source>
</evidence>
<comment type="function">
    <text evidence="4">Binds specifically to cytosolic chaperonin (c-CPN) and transfers target proteins to it. Binds to nascent polypeptide chain and promotes folding in an environment in which there are many competing pathways for nonnative proteins. Required for positioning of the mitotic spindle.</text>
</comment>
<dbReference type="InterPro" id="IPR002777">
    <property type="entry name" value="PFD_beta-like"/>
</dbReference>
<dbReference type="GO" id="GO:0051087">
    <property type="term" value="F:protein-folding chaperone binding"/>
    <property type="evidence" value="ECO:0007669"/>
    <property type="project" value="TreeGrafter"/>
</dbReference>
<evidence type="ECO:0000256" key="4">
    <source>
        <dbReference type="ARBA" id="ARBA00058726"/>
    </source>
</evidence>
<dbReference type="WBParaSite" id="L893_g20298.t1">
    <property type="protein sequence ID" value="L893_g20298.t1"/>
    <property type="gene ID" value="L893_g20298"/>
</dbReference>
<dbReference type="PANTHER" id="PTHR21431:SF0">
    <property type="entry name" value="PREFOLDIN SUBUNIT 6"/>
    <property type="match status" value="1"/>
</dbReference>
<dbReference type="GO" id="GO:0051082">
    <property type="term" value="F:unfolded protein binding"/>
    <property type="evidence" value="ECO:0007669"/>
    <property type="project" value="InterPro"/>
</dbReference>
<accession>A0A1I7YWS1</accession>
<name>A0A1I7YWS1_9BILA</name>
<dbReference type="AlphaFoldDB" id="A0A1I7YWS1"/>
<reference evidence="7" key="1">
    <citation type="submission" date="2016-11" db="UniProtKB">
        <authorList>
            <consortium name="WormBaseParasite"/>
        </authorList>
    </citation>
    <scope>IDENTIFICATION</scope>
</reference>
<dbReference type="CDD" id="cd23161">
    <property type="entry name" value="Prefoldin_6"/>
    <property type="match status" value="1"/>
</dbReference>
<dbReference type="GO" id="GO:0006457">
    <property type="term" value="P:protein folding"/>
    <property type="evidence" value="ECO:0007669"/>
    <property type="project" value="InterPro"/>
</dbReference>